<dbReference type="Pfam" id="PF02558">
    <property type="entry name" value="ApbA"/>
    <property type="match status" value="1"/>
</dbReference>
<dbReference type="InterPro" id="IPR013752">
    <property type="entry name" value="KPA_reductase"/>
</dbReference>
<keyword evidence="3" id="KW-0479">Metal-binding</keyword>
<reference evidence="10 11" key="1">
    <citation type="journal article" date="2019" name="Sci. Rep.">
        <title>Comparative genomics of chytrid fungi reveal insights into the obligate biotrophic and pathogenic lifestyle of Synchytrium endobioticum.</title>
        <authorList>
            <person name="van de Vossenberg B.T.L.H."/>
            <person name="Warris S."/>
            <person name="Nguyen H.D.T."/>
            <person name="van Gent-Pelzer M.P.E."/>
            <person name="Joly D.L."/>
            <person name="van de Geest H.C."/>
            <person name="Bonants P.J.M."/>
            <person name="Smith D.S."/>
            <person name="Levesque C.A."/>
            <person name="van der Lee T.A.J."/>
        </authorList>
    </citation>
    <scope>NUCLEOTIDE SEQUENCE [LARGE SCALE GENOMIC DNA]</scope>
    <source>
        <strain evidence="10 11">CBS 675.73</strain>
    </source>
</reference>
<feature type="domain" description="Ketopantoate reductase N-terminal" evidence="6">
    <location>
        <begin position="442"/>
        <end position="553"/>
    </location>
</feature>
<dbReference type="SUPFAM" id="SSF144206">
    <property type="entry name" value="NOB1 zinc finger-like"/>
    <property type="match status" value="1"/>
</dbReference>
<evidence type="ECO:0000256" key="5">
    <source>
        <dbReference type="SAM" id="MobiDB-lite"/>
    </source>
</evidence>
<evidence type="ECO:0000259" key="9">
    <source>
        <dbReference type="Pfam" id="PF17146"/>
    </source>
</evidence>
<feature type="region of interest" description="Disordered" evidence="5">
    <location>
        <begin position="396"/>
        <end position="421"/>
    </location>
</feature>
<dbReference type="AlphaFoldDB" id="A0A507ET25"/>
<name>A0A507ET25_9FUNG</name>
<dbReference type="Gene3D" id="3.40.50.1010">
    <property type="entry name" value="5'-nuclease"/>
    <property type="match status" value="1"/>
</dbReference>
<dbReference type="Gene3D" id="3.40.50.720">
    <property type="entry name" value="NAD(P)-binding Rossmann-like Domain"/>
    <property type="match status" value="1"/>
</dbReference>
<evidence type="ECO:0000256" key="3">
    <source>
        <dbReference type="ARBA" id="ARBA00022723"/>
    </source>
</evidence>
<keyword evidence="11" id="KW-1185">Reference proteome</keyword>
<dbReference type="SUPFAM" id="SSF48179">
    <property type="entry name" value="6-phosphogluconate dehydrogenase C-terminal domain-like"/>
    <property type="match status" value="1"/>
</dbReference>
<dbReference type="SUPFAM" id="SSF51735">
    <property type="entry name" value="NAD(P)-binding Rossmann-fold domains"/>
    <property type="match status" value="1"/>
</dbReference>
<evidence type="ECO:0000259" key="8">
    <source>
        <dbReference type="Pfam" id="PF08772"/>
    </source>
</evidence>
<dbReference type="Pfam" id="PF17146">
    <property type="entry name" value="PIN_6"/>
    <property type="match status" value="1"/>
</dbReference>
<comment type="caution">
    <text evidence="10">The sequence shown here is derived from an EMBL/GenBank/DDBJ whole genome shotgun (WGS) entry which is preliminary data.</text>
</comment>
<dbReference type="PANTHER" id="PTHR12814:SF2">
    <property type="entry name" value="RNA-BINDING PROTEIN NOB1"/>
    <property type="match status" value="1"/>
</dbReference>
<dbReference type="GO" id="GO:0030490">
    <property type="term" value="P:maturation of SSU-rRNA"/>
    <property type="evidence" value="ECO:0007669"/>
    <property type="project" value="TreeGrafter"/>
</dbReference>
<dbReference type="InterPro" id="IPR039907">
    <property type="entry name" value="NOB1"/>
</dbReference>
<proteinExistence type="inferred from homology"/>
<dbReference type="InterPro" id="IPR036283">
    <property type="entry name" value="NOB1_Zf-like_sf"/>
</dbReference>
<dbReference type="InterPro" id="IPR033411">
    <property type="entry name" value="Ribonuclease_PIN"/>
</dbReference>
<feature type="domain" description="Nin one binding (NOB1) Zn-ribbon-like" evidence="8">
    <location>
        <begin position="274"/>
        <end position="345"/>
    </location>
</feature>
<dbReference type="OrthoDB" id="446759at2759"/>
<feature type="domain" description="Ketopantoate reductase C-terminal" evidence="7">
    <location>
        <begin position="589"/>
        <end position="707"/>
    </location>
</feature>
<dbReference type="CDD" id="cd09876">
    <property type="entry name" value="PIN_Nob1-like"/>
    <property type="match status" value="1"/>
</dbReference>
<comment type="similarity">
    <text evidence="1">Belongs to the NOB1 family.</text>
</comment>
<dbReference type="Gene3D" id="1.10.1040.10">
    <property type="entry name" value="N-(1-d-carboxylethyl)-l-norvaline Dehydrogenase, domain 2"/>
    <property type="match status" value="1"/>
</dbReference>
<organism evidence="10 11">
    <name type="scientific">Chytriomyces confervae</name>
    <dbReference type="NCBI Taxonomy" id="246404"/>
    <lineage>
        <taxon>Eukaryota</taxon>
        <taxon>Fungi</taxon>
        <taxon>Fungi incertae sedis</taxon>
        <taxon>Chytridiomycota</taxon>
        <taxon>Chytridiomycota incertae sedis</taxon>
        <taxon>Chytridiomycetes</taxon>
        <taxon>Chytridiales</taxon>
        <taxon>Chytriomycetaceae</taxon>
        <taxon>Chytriomyces</taxon>
    </lineage>
</organism>
<gene>
    <name evidence="10" type="primary">PAN5E</name>
    <name evidence="10" type="ORF">CcCBS67573_g07634</name>
</gene>
<dbReference type="GO" id="GO:0030688">
    <property type="term" value="C:preribosome, small subunit precursor"/>
    <property type="evidence" value="ECO:0007669"/>
    <property type="project" value="TreeGrafter"/>
</dbReference>
<evidence type="ECO:0000256" key="2">
    <source>
        <dbReference type="ARBA" id="ARBA00022722"/>
    </source>
</evidence>
<dbReference type="FunFam" id="3.40.50.1010:FF:000020">
    <property type="entry name" value="20S-pre-rRNA D-site endonuclease NOB1"/>
    <property type="match status" value="1"/>
</dbReference>
<evidence type="ECO:0000259" key="7">
    <source>
        <dbReference type="Pfam" id="PF08546"/>
    </source>
</evidence>
<sequence>MSEKKTQVLIADTAAFIKSGIRLDSLAEEVVTIAEVVREVRDYNARANLALAVALSDVKVRVPSDESVAAVAAFARKTGDFSVLSSTDLRVLALTYMLEKERNGIAHLRTEPMKPQQFAPRKPRVKTTDTASVAATEETDASTSQQPIEQEEAEELVLDLSEENVEYVDDEGEGDQLEETAATIPAPPSEEVVETTKSTAEVGPGYTVDDEDDGGEWITPANIAKIKAKHEQKVQSQLASQKRIAVGCLTTDFAMQNVLLQMNLTLVSVDGIQIKKAKSWIMRCHACYKTTTDMSKVFCPACGGNTLMRTSCSIDGNGKLTFYLKRNFQYNLRGTKFSIPTPKGGQAGKAGADMILREDQKEFTAGLRAAKSAQKKADYLDLDFVHFSETNGKRGGGIGGPVIGHGRKNPNSGKGRRRKSGVPVSLVGRFAGGSTTTEAQIQTSRTGKETLTSTHELIPPSRIPPDADLLVCTPAHAAEAALLPFINNEQPSPNTNKRVIVLLVNGVLALHKRLLLPAKNHHLILGSTTHGVFRTKPYNITHAGMGETVFGCPPETDSSHPRVKSVLHALNQMHDLNVTSPLEWEALHRKLLLKLVVNCTLNPVTAIMNCRNGSVSNSKHGRTLLKRLCAEITQLPEFGLEFSADDLLEYVLAVSNATANNVNSMDAAVSRGLESEIDFLNGDVLERAVKSGISLATHEAIVDLVHVFQFLSTILPFAEFAVERLVSFVQTVTRPESAESAISRQMKRFRHSDDFPGELMTSQDITKYLEQGELGNDWEFENDREEDGPVDLVTSVEDVARLDQEIVNALIMARLK</sequence>
<evidence type="ECO:0000313" key="11">
    <source>
        <dbReference type="Proteomes" id="UP000320333"/>
    </source>
</evidence>
<dbReference type="Pfam" id="PF08546">
    <property type="entry name" value="ApbA_C"/>
    <property type="match status" value="1"/>
</dbReference>
<dbReference type="InterPro" id="IPR036291">
    <property type="entry name" value="NAD(P)-bd_dom_sf"/>
</dbReference>
<feature type="compositionally biased region" description="Polar residues" evidence="5">
    <location>
        <begin position="435"/>
        <end position="455"/>
    </location>
</feature>
<dbReference type="InterPro" id="IPR014881">
    <property type="entry name" value="NOB1_Zn-bd"/>
</dbReference>
<dbReference type="Proteomes" id="UP000320333">
    <property type="component" value="Unassembled WGS sequence"/>
</dbReference>
<dbReference type="Pfam" id="PF08772">
    <property type="entry name" value="Zn_ribbon_NOB1"/>
    <property type="match status" value="1"/>
</dbReference>
<keyword evidence="2" id="KW-0540">Nuclease</keyword>
<evidence type="ECO:0000256" key="1">
    <source>
        <dbReference type="ARBA" id="ARBA00005858"/>
    </source>
</evidence>
<dbReference type="GO" id="GO:0005737">
    <property type="term" value="C:cytoplasm"/>
    <property type="evidence" value="ECO:0007669"/>
    <property type="project" value="UniProtKB-ARBA"/>
</dbReference>
<dbReference type="GO" id="GO:0016787">
    <property type="term" value="F:hydrolase activity"/>
    <property type="evidence" value="ECO:0007669"/>
    <property type="project" value="UniProtKB-KW"/>
</dbReference>
<dbReference type="EMBL" id="QEAP01000416">
    <property type="protein sequence ID" value="TPX67022.1"/>
    <property type="molecule type" value="Genomic_DNA"/>
</dbReference>
<evidence type="ECO:0000259" key="6">
    <source>
        <dbReference type="Pfam" id="PF02558"/>
    </source>
</evidence>
<evidence type="ECO:0000256" key="4">
    <source>
        <dbReference type="ARBA" id="ARBA00022801"/>
    </source>
</evidence>
<dbReference type="GO" id="GO:0031981">
    <property type="term" value="C:nuclear lumen"/>
    <property type="evidence" value="ECO:0007669"/>
    <property type="project" value="UniProtKB-ARBA"/>
</dbReference>
<dbReference type="InterPro" id="IPR008927">
    <property type="entry name" value="6-PGluconate_DH-like_C_sf"/>
</dbReference>
<dbReference type="InterPro" id="IPR013332">
    <property type="entry name" value="KPR_N"/>
</dbReference>
<dbReference type="STRING" id="246404.A0A507ET25"/>
<protein>
    <submittedName>
        <fullName evidence="10">2-dehydropantoate 2-reductase</fullName>
    </submittedName>
</protein>
<dbReference type="PANTHER" id="PTHR12814">
    <property type="entry name" value="RNA-BINDING PROTEIN NOB1"/>
    <property type="match status" value="1"/>
</dbReference>
<dbReference type="Gene3D" id="6.20.210.10">
    <property type="entry name" value="Nin one binding (NOB1), Zn-ribbon-like"/>
    <property type="match status" value="1"/>
</dbReference>
<dbReference type="GO" id="GO:0004521">
    <property type="term" value="F:RNA endonuclease activity"/>
    <property type="evidence" value="ECO:0007669"/>
    <property type="project" value="UniProtKB-ARBA"/>
</dbReference>
<feature type="domain" description="Ribonuclease PIN" evidence="9">
    <location>
        <begin position="9"/>
        <end position="98"/>
    </location>
</feature>
<dbReference type="GO" id="GO:0046872">
    <property type="term" value="F:metal ion binding"/>
    <property type="evidence" value="ECO:0007669"/>
    <property type="project" value="UniProtKB-KW"/>
</dbReference>
<dbReference type="InterPro" id="IPR013328">
    <property type="entry name" value="6PGD_dom2"/>
</dbReference>
<feature type="region of interest" description="Disordered" evidence="5">
    <location>
        <begin position="435"/>
        <end position="459"/>
    </location>
</feature>
<keyword evidence="4" id="KW-0378">Hydrolase</keyword>
<feature type="region of interest" description="Disordered" evidence="5">
    <location>
        <begin position="114"/>
        <end position="151"/>
    </location>
</feature>
<evidence type="ECO:0000313" key="10">
    <source>
        <dbReference type="EMBL" id="TPX67022.1"/>
    </source>
</evidence>
<accession>A0A507ET25</accession>